<comment type="caution">
    <text evidence="4">The sequence shown here is derived from an EMBL/GenBank/DDBJ whole genome shotgun (WGS) entry which is preliminary data.</text>
</comment>
<dbReference type="AlphaFoldDB" id="A0A845BYS7"/>
<feature type="compositionally biased region" description="Low complexity" evidence="1">
    <location>
        <begin position="83"/>
        <end position="110"/>
    </location>
</feature>
<dbReference type="Proteomes" id="UP000467214">
    <property type="component" value="Unassembled WGS sequence"/>
</dbReference>
<dbReference type="InterPro" id="IPR051675">
    <property type="entry name" value="Endo/Exo/Phosphatase_dom_1"/>
</dbReference>
<dbReference type="InterPro" id="IPR010994">
    <property type="entry name" value="RuvA_2-like"/>
</dbReference>
<dbReference type="PANTHER" id="PTHR21180:SF32">
    <property type="entry name" value="ENDONUCLEASE_EXONUCLEASE_PHOSPHATASE FAMILY DOMAIN-CONTAINING PROTEIN 1"/>
    <property type="match status" value="1"/>
</dbReference>
<dbReference type="Gene3D" id="1.10.150.280">
    <property type="entry name" value="AF1531-like domain"/>
    <property type="match status" value="1"/>
</dbReference>
<dbReference type="GO" id="GO:0003677">
    <property type="term" value="F:DNA binding"/>
    <property type="evidence" value="ECO:0007669"/>
    <property type="project" value="InterPro"/>
</dbReference>
<gene>
    <name evidence="4" type="ORF">GQF02_11835</name>
</gene>
<reference evidence="4 5" key="1">
    <citation type="submission" date="2019-12" db="EMBL/GenBank/DDBJ databases">
        <title>Neisseriaceae gen. nov. sp. Genome sequencing and assembly.</title>
        <authorList>
            <person name="Liu Z."/>
            <person name="Li A."/>
        </authorList>
    </citation>
    <scope>NUCLEOTIDE SEQUENCE [LARGE SCALE GENOMIC DNA]</scope>
    <source>
        <strain evidence="4 5">B2N2-7</strain>
    </source>
</reference>
<feature type="domain" description="Helix-hairpin-helix DNA-binding motif class 1" evidence="3">
    <location>
        <begin position="60"/>
        <end position="79"/>
    </location>
</feature>
<accession>A0A845BYS7</accession>
<name>A0A845BYS7_9NEIS</name>
<dbReference type="RefSeq" id="WP_160797383.1">
    <property type="nucleotide sequence ID" value="NZ_WSSB01000010.1"/>
</dbReference>
<dbReference type="SUPFAM" id="SSF47781">
    <property type="entry name" value="RuvA domain 2-like"/>
    <property type="match status" value="1"/>
</dbReference>
<evidence type="ECO:0000313" key="5">
    <source>
        <dbReference type="Proteomes" id="UP000467214"/>
    </source>
</evidence>
<evidence type="ECO:0000259" key="3">
    <source>
        <dbReference type="SMART" id="SM00278"/>
    </source>
</evidence>
<dbReference type="GO" id="GO:0016853">
    <property type="term" value="F:isomerase activity"/>
    <property type="evidence" value="ECO:0007669"/>
    <property type="project" value="UniProtKB-KW"/>
</dbReference>
<dbReference type="PANTHER" id="PTHR21180">
    <property type="entry name" value="ENDONUCLEASE/EXONUCLEASE/PHOSPHATASE FAMILY DOMAIN-CONTAINING PROTEIN 1"/>
    <property type="match status" value="1"/>
</dbReference>
<keyword evidence="5" id="KW-1185">Reference proteome</keyword>
<evidence type="ECO:0000256" key="2">
    <source>
        <dbReference type="SAM" id="SignalP"/>
    </source>
</evidence>
<organism evidence="4 5">
    <name type="scientific">Craterilacuibacter sinensis</name>
    <dbReference type="NCBI Taxonomy" id="2686017"/>
    <lineage>
        <taxon>Bacteria</taxon>
        <taxon>Pseudomonadati</taxon>
        <taxon>Pseudomonadota</taxon>
        <taxon>Betaproteobacteria</taxon>
        <taxon>Neisseriales</taxon>
        <taxon>Neisseriaceae</taxon>
        <taxon>Craterilacuibacter</taxon>
    </lineage>
</organism>
<keyword evidence="2" id="KW-0732">Signal</keyword>
<dbReference type="SMART" id="SM00278">
    <property type="entry name" value="HhH1"/>
    <property type="match status" value="2"/>
</dbReference>
<dbReference type="InterPro" id="IPR003583">
    <property type="entry name" value="Hlx-hairpin-Hlx_DNA-bd_motif"/>
</dbReference>
<dbReference type="NCBIfam" id="TIGR00426">
    <property type="entry name" value="competence protein ComEA helix-hairpin-helix repeat region"/>
    <property type="match status" value="1"/>
</dbReference>
<dbReference type="GO" id="GO:0015628">
    <property type="term" value="P:protein secretion by the type II secretion system"/>
    <property type="evidence" value="ECO:0007669"/>
    <property type="project" value="TreeGrafter"/>
</dbReference>
<feature type="signal peptide" evidence="2">
    <location>
        <begin position="1"/>
        <end position="20"/>
    </location>
</feature>
<dbReference type="InterPro" id="IPR004509">
    <property type="entry name" value="Competence_ComEA_HhH"/>
</dbReference>
<proteinExistence type="predicted"/>
<evidence type="ECO:0000313" key="4">
    <source>
        <dbReference type="EMBL" id="MXR37663.1"/>
    </source>
</evidence>
<feature type="chain" id="PRO_5032721825" evidence="2">
    <location>
        <begin position="21"/>
        <end position="123"/>
    </location>
</feature>
<feature type="domain" description="Helix-hairpin-helix DNA-binding motif class 1" evidence="3">
    <location>
        <begin position="30"/>
        <end position="49"/>
    </location>
</feature>
<dbReference type="GO" id="GO:0006281">
    <property type="term" value="P:DNA repair"/>
    <property type="evidence" value="ECO:0007669"/>
    <property type="project" value="InterPro"/>
</dbReference>
<evidence type="ECO:0000256" key="1">
    <source>
        <dbReference type="SAM" id="MobiDB-lite"/>
    </source>
</evidence>
<feature type="region of interest" description="Disordered" evidence="1">
    <location>
        <begin position="81"/>
        <end position="123"/>
    </location>
</feature>
<dbReference type="EMBL" id="WSSB01000010">
    <property type="protein sequence ID" value="MXR37663.1"/>
    <property type="molecule type" value="Genomic_DNA"/>
</dbReference>
<dbReference type="GO" id="GO:0015627">
    <property type="term" value="C:type II protein secretion system complex"/>
    <property type="evidence" value="ECO:0007669"/>
    <property type="project" value="TreeGrafter"/>
</dbReference>
<sequence>MKKLLAGLLGALLLSSAAMAAVNLNSASQAELEALNGIGPAKAKAIIDFRTKNGPFKTVEELNNVPGIGDKTMEMLRKDVSVGPGKPAAAMGKPAMPDSKQPMAKPAMPGAKPPVSKPATPSY</sequence>
<keyword evidence="4" id="KW-0413">Isomerase</keyword>
<protein>
    <submittedName>
        <fullName evidence="4">Topoisomerase</fullName>
    </submittedName>
</protein>
<dbReference type="Pfam" id="PF12836">
    <property type="entry name" value="HHH_3"/>
    <property type="match status" value="1"/>
</dbReference>